<keyword evidence="1" id="KW-0472">Membrane</keyword>
<feature type="domain" description="Nucleoside transporter/FeoB GTPase Gate" evidence="2">
    <location>
        <begin position="37"/>
        <end position="135"/>
    </location>
</feature>
<evidence type="ECO:0000256" key="1">
    <source>
        <dbReference type="SAM" id="Phobius"/>
    </source>
</evidence>
<dbReference type="InterPro" id="IPR052549">
    <property type="entry name" value="SpmB"/>
</dbReference>
<organism evidence="3 4">
    <name type="scientific">Butyricicoccus porcorum</name>
    <dbReference type="NCBI Taxonomy" id="1945634"/>
    <lineage>
        <taxon>Bacteria</taxon>
        <taxon>Bacillati</taxon>
        <taxon>Bacillota</taxon>
        <taxon>Clostridia</taxon>
        <taxon>Eubacteriales</taxon>
        <taxon>Butyricicoccaceae</taxon>
        <taxon>Butyricicoccus</taxon>
    </lineage>
</organism>
<dbReference type="Pfam" id="PF07670">
    <property type="entry name" value="Gate"/>
    <property type="match status" value="1"/>
</dbReference>
<reference evidence="3 4" key="1">
    <citation type="submission" date="2017-05" db="EMBL/GenBank/DDBJ databases">
        <title>Butyricicoccus porcorum sp. nov. a butyrate-producing bacterium from the swine intestinal tract.</title>
        <authorList>
            <person name="Trachsel J."/>
            <person name="Humphrey S."/>
            <person name="Allen H.K."/>
        </authorList>
    </citation>
    <scope>NUCLEOTIDE SEQUENCE [LARGE SCALE GENOMIC DNA]</scope>
    <source>
        <strain evidence="3">BB10</strain>
    </source>
</reference>
<evidence type="ECO:0000313" key="4">
    <source>
        <dbReference type="Proteomes" id="UP000194903"/>
    </source>
</evidence>
<dbReference type="EMBL" id="NHOC01000005">
    <property type="protein sequence ID" value="OUM20803.1"/>
    <property type="molecule type" value="Genomic_DNA"/>
</dbReference>
<feature type="transmembrane region" description="Helical" evidence="1">
    <location>
        <begin position="109"/>
        <end position="131"/>
    </location>
</feature>
<evidence type="ECO:0000259" key="2">
    <source>
        <dbReference type="Pfam" id="PF07670"/>
    </source>
</evidence>
<dbReference type="AlphaFoldDB" id="A0A252F4V6"/>
<sequence>MLVPALIAFVGVHALAKGTDVFPVFLRGVESGLRTAVSILPTMIALLTAVTMLRASGFIDLAGQAMQPLLSLAGIPADCAALVLLKPLSGSGGLALGQEIMRTCGVDSYAGRVAAVMLGASETSMYTIGIYCGHLQLKRTRYAIPAAFIADLTAFISAVVCVRWLG</sequence>
<dbReference type="Proteomes" id="UP000194903">
    <property type="component" value="Unassembled WGS sequence"/>
</dbReference>
<comment type="caution">
    <text evidence="3">The sequence shown here is derived from an EMBL/GenBank/DDBJ whole genome shotgun (WGS) entry which is preliminary data.</text>
</comment>
<name>A0A252F4V6_9FIRM</name>
<feature type="transmembrane region" description="Helical" evidence="1">
    <location>
        <begin position="38"/>
        <end position="57"/>
    </location>
</feature>
<dbReference type="GO" id="GO:0005886">
    <property type="term" value="C:plasma membrane"/>
    <property type="evidence" value="ECO:0007669"/>
    <property type="project" value="TreeGrafter"/>
</dbReference>
<keyword evidence="1" id="KW-1133">Transmembrane helix</keyword>
<evidence type="ECO:0000313" key="3">
    <source>
        <dbReference type="EMBL" id="OUM20803.1"/>
    </source>
</evidence>
<dbReference type="PANTHER" id="PTHR35793">
    <property type="entry name" value="INNER MEMBRANE PROTEIN YJIG"/>
    <property type="match status" value="1"/>
</dbReference>
<keyword evidence="1" id="KW-0812">Transmembrane</keyword>
<accession>A0A252F4V6</accession>
<protein>
    <submittedName>
        <fullName evidence="3">Spore maturation protein</fullName>
    </submittedName>
</protein>
<dbReference type="PANTHER" id="PTHR35793:SF2">
    <property type="entry name" value="INNER MEMBRANE PROTEIN YJIG"/>
    <property type="match status" value="1"/>
</dbReference>
<proteinExistence type="predicted"/>
<keyword evidence="4" id="KW-1185">Reference proteome</keyword>
<feature type="transmembrane region" description="Helical" evidence="1">
    <location>
        <begin position="143"/>
        <end position="165"/>
    </location>
</feature>
<gene>
    <name evidence="3" type="ORF">CBW42_06500</name>
</gene>
<dbReference type="RefSeq" id="WP_242969827.1">
    <property type="nucleotide sequence ID" value="NZ_CP178353.1"/>
</dbReference>
<dbReference type="InterPro" id="IPR011642">
    <property type="entry name" value="Gate_dom"/>
</dbReference>